<feature type="region of interest" description="Disordered" evidence="1">
    <location>
        <begin position="469"/>
        <end position="552"/>
    </location>
</feature>
<feature type="compositionally biased region" description="Basic residues" evidence="1">
    <location>
        <begin position="469"/>
        <end position="491"/>
    </location>
</feature>
<feature type="compositionally biased region" description="Basic and acidic residues" evidence="1">
    <location>
        <begin position="368"/>
        <end position="400"/>
    </location>
</feature>
<feature type="compositionally biased region" description="Acidic residues" evidence="1">
    <location>
        <begin position="253"/>
        <end position="262"/>
    </location>
</feature>
<organism evidence="3 4">
    <name type="scientific">Seminavis robusta</name>
    <dbReference type="NCBI Taxonomy" id="568900"/>
    <lineage>
        <taxon>Eukaryota</taxon>
        <taxon>Sar</taxon>
        <taxon>Stramenopiles</taxon>
        <taxon>Ochrophyta</taxon>
        <taxon>Bacillariophyta</taxon>
        <taxon>Bacillariophyceae</taxon>
        <taxon>Bacillariophycidae</taxon>
        <taxon>Naviculales</taxon>
        <taxon>Naviculaceae</taxon>
        <taxon>Seminavis</taxon>
    </lineage>
</organism>
<feature type="compositionally biased region" description="Basic residues" evidence="1">
    <location>
        <begin position="78"/>
        <end position="90"/>
    </location>
</feature>
<name>A0A9N8EW49_9STRA</name>
<dbReference type="AlphaFoldDB" id="A0A9N8EW49"/>
<feature type="compositionally biased region" description="Basic residues" evidence="1">
    <location>
        <begin position="407"/>
        <end position="419"/>
    </location>
</feature>
<feature type="region of interest" description="Disordered" evidence="1">
    <location>
        <begin position="236"/>
        <end position="434"/>
    </location>
</feature>
<proteinExistence type="predicted"/>
<feature type="region of interest" description="Disordered" evidence="1">
    <location>
        <begin position="126"/>
        <end position="221"/>
    </location>
</feature>
<keyword evidence="4" id="KW-1185">Reference proteome</keyword>
<feature type="region of interest" description="Disordered" evidence="1">
    <location>
        <begin position="53"/>
        <end position="102"/>
    </location>
</feature>
<dbReference type="Proteomes" id="UP001153069">
    <property type="component" value="Unassembled WGS sequence"/>
</dbReference>
<evidence type="ECO:0000256" key="1">
    <source>
        <dbReference type="SAM" id="MobiDB-lite"/>
    </source>
</evidence>
<feature type="compositionally biased region" description="Acidic residues" evidence="1">
    <location>
        <begin position="135"/>
        <end position="146"/>
    </location>
</feature>
<feature type="compositionally biased region" description="Basic residues" evidence="1">
    <location>
        <begin position="267"/>
        <end position="277"/>
    </location>
</feature>
<feature type="compositionally biased region" description="Basic and acidic residues" evidence="1">
    <location>
        <begin position="150"/>
        <end position="166"/>
    </location>
</feature>
<keyword evidence="2" id="KW-0732">Signal</keyword>
<evidence type="ECO:0000313" key="4">
    <source>
        <dbReference type="Proteomes" id="UP001153069"/>
    </source>
</evidence>
<feature type="compositionally biased region" description="Basic and acidic residues" evidence="1">
    <location>
        <begin position="309"/>
        <end position="329"/>
    </location>
</feature>
<dbReference type="EMBL" id="CAICTM010001728">
    <property type="protein sequence ID" value="CAB9525815.1"/>
    <property type="molecule type" value="Genomic_DNA"/>
</dbReference>
<feature type="chain" id="PRO_5040292418" evidence="2">
    <location>
        <begin position="20"/>
        <end position="552"/>
    </location>
</feature>
<feature type="compositionally biased region" description="Basic and acidic residues" evidence="1">
    <location>
        <begin position="57"/>
        <end position="77"/>
    </location>
</feature>
<feature type="compositionally biased region" description="Polar residues" evidence="1">
    <location>
        <begin position="353"/>
        <end position="362"/>
    </location>
</feature>
<feature type="compositionally biased region" description="Basic and acidic residues" evidence="1">
    <location>
        <begin position="174"/>
        <end position="186"/>
    </location>
</feature>
<evidence type="ECO:0000256" key="2">
    <source>
        <dbReference type="SAM" id="SignalP"/>
    </source>
</evidence>
<feature type="compositionally biased region" description="Basic residues" evidence="1">
    <location>
        <begin position="187"/>
        <end position="199"/>
    </location>
</feature>
<gene>
    <name evidence="3" type="ORF">SEMRO_1730_G294120.1</name>
</gene>
<comment type="caution">
    <text evidence="3">The sequence shown here is derived from an EMBL/GenBank/DDBJ whole genome shotgun (WGS) entry which is preliminary data.</text>
</comment>
<feature type="compositionally biased region" description="Low complexity" evidence="1">
    <location>
        <begin position="331"/>
        <end position="340"/>
    </location>
</feature>
<feature type="compositionally biased region" description="Basic and acidic residues" evidence="1">
    <location>
        <begin position="499"/>
        <end position="508"/>
    </location>
</feature>
<accession>A0A9N8EW49</accession>
<reference evidence="3" key="1">
    <citation type="submission" date="2020-06" db="EMBL/GenBank/DDBJ databases">
        <authorList>
            <consortium name="Plant Systems Biology data submission"/>
        </authorList>
    </citation>
    <scope>NUCLEOTIDE SEQUENCE</scope>
    <source>
        <strain evidence="3">D6</strain>
    </source>
</reference>
<sequence>MRIVLALILGAALAALSSAEDIGVDTPAPNPLPKFPTHRHGSPVVRRRTLGYSYSHDSVDKPNKHETTYGKGGEHGKGRSRSKHMGKSGHRGMSPDQKSEGEEIHWDEVDDHYGDDEYREDYHDDAYLSSGDIDGKEEEDDFDDYLSNDPKNHTDSDEGGKGESGRSHKSSGGKGKDNNPPDDATKGKKSSKGGLHKHKYDNNGGTLSYDHSYSKGGKGGGYSGWDDDDDDCFKPCNGYRDSYDQAGDHSHEDDDFSYDNGDDNYSHHKSVKSKGKGKGGDHSYTDYYKSTGKAGDHSHNKSTGKGKGKGGDHYHDDCHKSTAKERARVETITMTTGTVTSPPAKEMAKVETITMTTVKSTGKGNGKGGDHYHDDWYSHKSTTDKGGGKGKGGDHSREDNDSSYNKKMSKGGPHSHNHGKPTSTKGHPSPRSKLVEWDELDRLFGYYDSPEGSYSYKLDDDALGFKKLRGSHLNKGRQKGTKKHKKKKTAKTMKGGKQGKGEKKEAMKAGKKMTSNGHPQRDNKSQRYPPSDGAEIRNSGAGGYFSGRSIYY</sequence>
<protein>
    <submittedName>
        <fullName evidence="3">Uncharacterized protein</fullName>
    </submittedName>
</protein>
<evidence type="ECO:0000313" key="3">
    <source>
        <dbReference type="EMBL" id="CAB9525815.1"/>
    </source>
</evidence>
<feature type="compositionally biased region" description="Basic and acidic residues" evidence="1">
    <location>
        <begin position="241"/>
        <end position="252"/>
    </location>
</feature>
<feature type="signal peptide" evidence="2">
    <location>
        <begin position="1"/>
        <end position="19"/>
    </location>
</feature>